<organism evidence="6 7">
    <name type="scientific">Carlito syrichta</name>
    <name type="common">Philippine tarsier</name>
    <name type="synonym">Tarsius syrichta</name>
    <dbReference type="NCBI Taxonomy" id="1868482"/>
    <lineage>
        <taxon>Eukaryota</taxon>
        <taxon>Metazoa</taxon>
        <taxon>Chordata</taxon>
        <taxon>Craniata</taxon>
        <taxon>Vertebrata</taxon>
        <taxon>Euteleostomi</taxon>
        <taxon>Mammalia</taxon>
        <taxon>Eutheria</taxon>
        <taxon>Euarchontoglires</taxon>
        <taxon>Primates</taxon>
        <taxon>Haplorrhini</taxon>
        <taxon>Tarsiiformes</taxon>
        <taxon>Tarsiidae</taxon>
        <taxon>Carlito</taxon>
    </lineage>
</organism>
<dbReference type="PROSITE" id="PS51670">
    <property type="entry name" value="SHKT"/>
    <property type="match status" value="1"/>
</dbReference>
<evidence type="ECO:0000256" key="2">
    <source>
        <dbReference type="ARBA" id="ARBA00023157"/>
    </source>
</evidence>
<dbReference type="Proteomes" id="UP000189704">
    <property type="component" value="Unplaced"/>
</dbReference>
<dbReference type="CDD" id="cd05383">
    <property type="entry name" value="CAP_CRISP"/>
    <property type="match status" value="1"/>
</dbReference>
<dbReference type="SUPFAM" id="SSF57546">
    <property type="entry name" value="Crisp domain-like"/>
    <property type="match status" value="1"/>
</dbReference>
<feature type="domain" description="ShKT" evidence="5">
    <location>
        <begin position="207"/>
        <end position="240"/>
    </location>
</feature>
<dbReference type="RefSeq" id="XP_008069246.1">
    <property type="nucleotide sequence ID" value="XM_008071055.1"/>
</dbReference>
<evidence type="ECO:0000256" key="4">
    <source>
        <dbReference type="SAM" id="SignalP"/>
    </source>
</evidence>
<comment type="similarity">
    <text evidence="1">Belongs to the CRISP family.</text>
</comment>
<dbReference type="PROSITE" id="PS01009">
    <property type="entry name" value="CRISP_1"/>
    <property type="match status" value="1"/>
</dbReference>
<dbReference type="InterPro" id="IPR035940">
    <property type="entry name" value="CAP_sf"/>
</dbReference>
<name>A0A1U7UTP7_CARSF</name>
<protein>
    <submittedName>
        <fullName evidence="7">Cysteine-rich secretory protein 3-like</fullName>
    </submittedName>
</protein>
<dbReference type="AlphaFoldDB" id="A0A1U7UTP7"/>
<dbReference type="Pfam" id="PF08562">
    <property type="entry name" value="Crisp"/>
    <property type="match status" value="1"/>
</dbReference>
<dbReference type="STRING" id="1868482.ENSTSYP00000011214"/>
<evidence type="ECO:0000256" key="1">
    <source>
        <dbReference type="ARBA" id="ARBA00009923"/>
    </source>
</evidence>
<dbReference type="InterPro" id="IPR003582">
    <property type="entry name" value="ShKT_dom"/>
</dbReference>
<reference evidence="7" key="1">
    <citation type="submission" date="2025-08" db="UniProtKB">
        <authorList>
            <consortium name="RefSeq"/>
        </authorList>
    </citation>
    <scope>IDENTIFICATION</scope>
</reference>
<dbReference type="SUPFAM" id="SSF55797">
    <property type="entry name" value="PR-1-like"/>
    <property type="match status" value="1"/>
</dbReference>
<feature type="disulfide bond" evidence="3">
    <location>
        <begin position="225"/>
        <end position="238"/>
    </location>
</feature>
<dbReference type="InterPro" id="IPR042076">
    <property type="entry name" value="Crisp-like_dom"/>
</dbReference>
<comment type="caution">
    <text evidence="3">Lacks conserved residue(s) required for the propagation of feature annotation.</text>
</comment>
<evidence type="ECO:0000313" key="6">
    <source>
        <dbReference type="Proteomes" id="UP000189704"/>
    </source>
</evidence>
<feature type="chain" id="PRO_5010587763" evidence="4">
    <location>
        <begin position="23"/>
        <end position="245"/>
    </location>
</feature>
<accession>A0A1U7UTP7</accession>
<dbReference type="InterPro" id="IPR014044">
    <property type="entry name" value="CAP_dom"/>
</dbReference>
<dbReference type="PRINTS" id="PR00837">
    <property type="entry name" value="V5TPXLIKE"/>
</dbReference>
<dbReference type="GeneID" id="103273619"/>
<proteinExistence type="inferred from homology"/>
<feature type="signal peptide" evidence="4">
    <location>
        <begin position="1"/>
        <end position="22"/>
    </location>
</feature>
<feature type="disulfide bond" evidence="3">
    <location>
        <begin position="216"/>
        <end position="234"/>
    </location>
</feature>
<keyword evidence="2 3" id="KW-1015">Disulfide bond</keyword>
<dbReference type="InterPro" id="IPR001283">
    <property type="entry name" value="CRISP-related"/>
</dbReference>
<dbReference type="GO" id="GO:0005576">
    <property type="term" value="C:extracellular region"/>
    <property type="evidence" value="ECO:0007669"/>
    <property type="project" value="InterPro"/>
</dbReference>
<dbReference type="SMART" id="SM00198">
    <property type="entry name" value="SCP"/>
    <property type="match status" value="1"/>
</dbReference>
<dbReference type="InterPro" id="IPR018244">
    <property type="entry name" value="Allrgn_V5/Tpx1_CS"/>
</dbReference>
<dbReference type="PROSITE" id="PS01010">
    <property type="entry name" value="CRISP_2"/>
    <property type="match status" value="1"/>
</dbReference>
<dbReference type="InterPro" id="IPR013871">
    <property type="entry name" value="Cysteine_rich_secretory"/>
</dbReference>
<dbReference type="FunFam" id="1.10.10.740:FF:000001">
    <property type="entry name" value="Cysteine-rich secretory protein 2"/>
    <property type="match status" value="1"/>
</dbReference>
<gene>
    <name evidence="7" type="primary">LOC103273619</name>
</gene>
<keyword evidence="6" id="KW-1185">Reference proteome</keyword>
<dbReference type="KEGG" id="csyr:103273619"/>
<sequence>MTLFPVLLFLAAGLIPSFPANGRKNPAFTSLLTNQIHVQREIVNKHNELRKTVSPSARNMLKMEWSNASAVNAQKWANQCTYEHSDSEERVTSLSCGENLYMSSNPNSWSQAIQSWYDENYDFVFGVGPKSSDAKVGHYTQVAWYSSHLIGCGIAYCPSELILKYYYVCHYCPAGNIVDRRYTPYEQGVPCASCPNNCEGGLCTNSCKYQNEYSNCEDLKKQVTCKHETVKNDCKASCNCENKIY</sequence>
<dbReference type="Gene3D" id="1.10.10.740">
    <property type="entry name" value="Crisp domain"/>
    <property type="match status" value="1"/>
</dbReference>
<dbReference type="InterPro" id="IPR034117">
    <property type="entry name" value="SCP_CRISP"/>
</dbReference>
<dbReference type="OrthoDB" id="737510at2759"/>
<dbReference type="FunFam" id="3.40.33.10:FF:000005">
    <property type="entry name" value="Cysteine-rich secretory protein 2"/>
    <property type="match status" value="1"/>
</dbReference>
<evidence type="ECO:0000259" key="5">
    <source>
        <dbReference type="PROSITE" id="PS51670"/>
    </source>
</evidence>
<dbReference type="Gene3D" id="3.40.33.10">
    <property type="entry name" value="CAP"/>
    <property type="match status" value="1"/>
</dbReference>
<evidence type="ECO:0000313" key="7">
    <source>
        <dbReference type="RefSeq" id="XP_008069246.1"/>
    </source>
</evidence>
<dbReference type="Pfam" id="PF00188">
    <property type="entry name" value="CAP"/>
    <property type="match status" value="1"/>
</dbReference>
<dbReference type="PANTHER" id="PTHR10334">
    <property type="entry name" value="CYSTEINE-RICH SECRETORY PROTEIN-RELATED"/>
    <property type="match status" value="1"/>
</dbReference>
<evidence type="ECO:0000256" key="3">
    <source>
        <dbReference type="PROSITE-ProRule" id="PRU01005"/>
    </source>
</evidence>
<keyword evidence="4" id="KW-0732">Signal</keyword>